<gene>
    <name evidence="10" type="primary">atpD</name>
    <name evidence="12" type="ORF">AKJ56_02095</name>
</gene>
<keyword evidence="7 10" id="KW-0472">Membrane</keyword>
<dbReference type="HAMAP" id="MF_00271">
    <property type="entry name" value="ATP_synth_D_arch"/>
    <property type="match status" value="1"/>
</dbReference>
<dbReference type="PANTHER" id="PTHR11671">
    <property type="entry name" value="V-TYPE ATP SYNTHASE SUBUNIT D"/>
    <property type="match status" value="1"/>
</dbReference>
<keyword evidence="8 10" id="KW-0066">ATP synthesis</keyword>
<evidence type="ECO:0000313" key="12">
    <source>
        <dbReference type="EMBL" id="KXB07940.1"/>
    </source>
</evidence>
<dbReference type="Proteomes" id="UP000070175">
    <property type="component" value="Unassembled WGS sequence"/>
</dbReference>
<dbReference type="GO" id="GO:0005886">
    <property type="term" value="C:plasma membrane"/>
    <property type="evidence" value="ECO:0007669"/>
    <property type="project" value="UniProtKB-SubCell"/>
</dbReference>
<evidence type="ECO:0000256" key="4">
    <source>
        <dbReference type="ARBA" id="ARBA00022475"/>
    </source>
</evidence>
<keyword evidence="11" id="KW-0175">Coiled coil</keyword>
<keyword evidence="4 10" id="KW-1003">Cell membrane</keyword>
<dbReference type="PATRIC" id="fig|1698285.3.peg.384"/>
<sequence length="217" mass="25320">MASTTENIQPTRGELLKLKRRIDLAKRGHELLREKRDALVTEFFDNLDMLKGKREDVEEKLEESFEKLVEAKVTDGSLELEKSADASTRDTNIEVDSRNIMGVKVPIVEASDDIERKVSERGYSLQETSATMDEAAETFEKAFQAILELAEAEEIVRRLAQEIEKTKRRVNSLEYVLIPRLEESREYIEMRLEEQEREDKFRLKRVKQKIEREEAEA</sequence>
<dbReference type="EMBL" id="LHYJ01000037">
    <property type="protein sequence ID" value="KXB07940.1"/>
    <property type="molecule type" value="Genomic_DNA"/>
</dbReference>
<feature type="coiled-coil region" evidence="11">
    <location>
        <begin position="47"/>
        <end position="74"/>
    </location>
</feature>
<keyword evidence="12" id="KW-0378">Hydrolase</keyword>
<comment type="subcellular location">
    <subcellularLocation>
        <location evidence="1 10">Cell membrane</location>
        <topology evidence="1 10">Peripheral membrane protein</topology>
    </subcellularLocation>
</comment>
<proteinExistence type="inferred from homology"/>
<dbReference type="GO" id="GO:0042777">
    <property type="term" value="P:proton motive force-driven plasma membrane ATP synthesis"/>
    <property type="evidence" value="ECO:0007669"/>
    <property type="project" value="UniProtKB-UniRule"/>
</dbReference>
<keyword evidence="13" id="KW-1185">Reference proteome</keyword>
<evidence type="ECO:0000256" key="7">
    <source>
        <dbReference type="ARBA" id="ARBA00023136"/>
    </source>
</evidence>
<evidence type="ECO:0000256" key="10">
    <source>
        <dbReference type="HAMAP-Rule" id="MF_00271"/>
    </source>
</evidence>
<dbReference type="FunFam" id="1.10.287.3240:FF:000007">
    <property type="entry name" value="V-type ATP synthase subunit D"/>
    <property type="match status" value="1"/>
</dbReference>
<evidence type="ECO:0000256" key="5">
    <source>
        <dbReference type="ARBA" id="ARBA00022781"/>
    </source>
</evidence>
<evidence type="ECO:0000256" key="1">
    <source>
        <dbReference type="ARBA" id="ARBA00004202"/>
    </source>
</evidence>
<evidence type="ECO:0000256" key="8">
    <source>
        <dbReference type="ARBA" id="ARBA00023310"/>
    </source>
</evidence>
<keyword evidence="3 10" id="KW-0813">Transport</keyword>
<comment type="function">
    <text evidence="9 10">Component of the A-type ATP synthase that produces ATP from ADP in the presence of a proton gradient across the membrane.</text>
</comment>
<protein>
    <recommendedName>
        <fullName evidence="10">A-type ATP synthase subunit D</fullName>
    </recommendedName>
</protein>
<evidence type="ECO:0000256" key="11">
    <source>
        <dbReference type="SAM" id="Coils"/>
    </source>
</evidence>
<organism evidence="12 13">
    <name type="scientific">candidate division MSBL1 archaeon SCGC-AAA382N08</name>
    <dbReference type="NCBI Taxonomy" id="1698285"/>
    <lineage>
        <taxon>Archaea</taxon>
        <taxon>Methanobacteriati</taxon>
        <taxon>Methanobacteriota</taxon>
        <taxon>candidate division MSBL1</taxon>
    </lineage>
</organism>
<comment type="similarity">
    <text evidence="2 10">Belongs to the V-ATPase D subunit family.</text>
</comment>
<accession>A0A133VNE3</accession>
<dbReference type="InterPro" id="IPR002699">
    <property type="entry name" value="V_ATPase_D"/>
</dbReference>
<reference evidence="12 13" key="1">
    <citation type="journal article" date="2016" name="Sci. Rep.">
        <title>Metabolic traits of an uncultured archaeal lineage -MSBL1- from brine pools of the Red Sea.</title>
        <authorList>
            <person name="Mwirichia R."/>
            <person name="Alam I."/>
            <person name="Rashid M."/>
            <person name="Vinu M."/>
            <person name="Ba-Alawi W."/>
            <person name="Anthony Kamau A."/>
            <person name="Kamanda Ngugi D."/>
            <person name="Goker M."/>
            <person name="Klenk H.P."/>
            <person name="Bajic V."/>
            <person name="Stingl U."/>
        </authorList>
    </citation>
    <scope>NUCLEOTIDE SEQUENCE [LARGE SCALE GENOMIC DNA]</scope>
    <source>
        <strain evidence="12">SCGC-AAA382N08</strain>
    </source>
</reference>
<dbReference type="NCBIfam" id="TIGR00309">
    <property type="entry name" value="V_ATPase_subD"/>
    <property type="match status" value="1"/>
</dbReference>
<dbReference type="GO" id="GO:0016787">
    <property type="term" value="F:hydrolase activity"/>
    <property type="evidence" value="ECO:0007669"/>
    <property type="project" value="UniProtKB-KW"/>
</dbReference>
<evidence type="ECO:0000256" key="3">
    <source>
        <dbReference type="ARBA" id="ARBA00022448"/>
    </source>
</evidence>
<dbReference type="GO" id="GO:0005524">
    <property type="term" value="F:ATP binding"/>
    <property type="evidence" value="ECO:0007669"/>
    <property type="project" value="UniProtKB-UniRule"/>
</dbReference>
<comment type="caution">
    <text evidence="12">The sequence shown here is derived from an EMBL/GenBank/DDBJ whole genome shotgun (WGS) entry which is preliminary data.</text>
</comment>
<dbReference type="NCBIfam" id="NF001545">
    <property type="entry name" value="PRK00373.1-4"/>
    <property type="match status" value="1"/>
</dbReference>
<keyword evidence="5 10" id="KW-0375">Hydrogen ion transport</keyword>
<comment type="subunit">
    <text evidence="10">Has multiple subunits with at least A(3), B(3), C, D, E, F, H, I and proteolipid K(x).</text>
</comment>
<dbReference type="GO" id="GO:0046961">
    <property type="term" value="F:proton-transporting ATPase activity, rotational mechanism"/>
    <property type="evidence" value="ECO:0007669"/>
    <property type="project" value="InterPro"/>
</dbReference>
<evidence type="ECO:0000256" key="6">
    <source>
        <dbReference type="ARBA" id="ARBA00023065"/>
    </source>
</evidence>
<dbReference type="GO" id="GO:0046933">
    <property type="term" value="F:proton-transporting ATP synthase activity, rotational mechanism"/>
    <property type="evidence" value="ECO:0007669"/>
    <property type="project" value="UniProtKB-UniRule"/>
</dbReference>
<dbReference type="Gene3D" id="1.10.287.3240">
    <property type="match status" value="1"/>
</dbReference>
<evidence type="ECO:0000256" key="9">
    <source>
        <dbReference type="ARBA" id="ARBA00059506"/>
    </source>
</evidence>
<keyword evidence="6 10" id="KW-0406">Ion transport</keyword>
<evidence type="ECO:0000256" key="2">
    <source>
        <dbReference type="ARBA" id="ARBA00005850"/>
    </source>
</evidence>
<evidence type="ECO:0000313" key="13">
    <source>
        <dbReference type="Proteomes" id="UP000070175"/>
    </source>
</evidence>
<dbReference type="Pfam" id="PF01813">
    <property type="entry name" value="ATP-synt_D"/>
    <property type="match status" value="1"/>
</dbReference>
<name>A0A133VNE3_9EURY</name>
<dbReference type="AlphaFoldDB" id="A0A133VNE3"/>
<feature type="coiled-coil region" evidence="11">
    <location>
        <begin position="149"/>
        <end position="198"/>
    </location>
</feature>